<evidence type="ECO:0000313" key="1">
    <source>
        <dbReference type="EMBL" id="APF19906.1"/>
    </source>
</evidence>
<dbReference type="KEGG" id="caby:Cabys_3158"/>
<accession>A0A1J1CD35</accession>
<proteinExistence type="predicted"/>
<sequence length="73" mass="8638">MDLILVVCVKCKADLKIRSTKSEILNKSKSPNFQMFKTPRHNTVLNFCHLNFENCFDIRISDLKFYFPPCPLW</sequence>
<protein>
    <submittedName>
        <fullName evidence="1">Uncharacterized protein</fullName>
    </submittedName>
</protein>
<dbReference type="EMBL" id="CP018099">
    <property type="protein sequence ID" value="APF19906.1"/>
    <property type="molecule type" value="Genomic_DNA"/>
</dbReference>
<gene>
    <name evidence="1" type="ORF">Cabys_3158</name>
</gene>
<reference evidence="1 2" key="1">
    <citation type="submission" date="2016-11" db="EMBL/GenBank/DDBJ databases">
        <title>Genomic analysis of Caldithrix abyssi and proposal of a novel bacterial phylum Caldithrichaeota.</title>
        <authorList>
            <person name="Kublanov I."/>
            <person name="Sigalova O."/>
            <person name="Gavrilov S."/>
            <person name="Lebedinsky A."/>
            <person name="Ivanova N."/>
            <person name="Daum C."/>
            <person name="Reddy T."/>
            <person name="Klenk H.P."/>
            <person name="Goker M."/>
            <person name="Reva O."/>
            <person name="Miroshnichenko M."/>
            <person name="Kyprides N."/>
            <person name="Woyke T."/>
            <person name="Gelfand M."/>
        </authorList>
    </citation>
    <scope>NUCLEOTIDE SEQUENCE [LARGE SCALE GENOMIC DNA]</scope>
    <source>
        <strain evidence="1 2">LF13</strain>
    </source>
</reference>
<dbReference type="Proteomes" id="UP000183868">
    <property type="component" value="Chromosome"/>
</dbReference>
<evidence type="ECO:0000313" key="2">
    <source>
        <dbReference type="Proteomes" id="UP000183868"/>
    </source>
</evidence>
<organism evidence="1 2">
    <name type="scientific">Caldithrix abyssi DSM 13497</name>
    <dbReference type="NCBI Taxonomy" id="880073"/>
    <lineage>
        <taxon>Bacteria</taxon>
        <taxon>Pseudomonadati</taxon>
        <taxon>Calditrichota</taxon>
        <taxon>Calditrichia</taxon>
        <taxon>Calditrichales</taxon>
        <taxon>Calditrichaceae</taxon>
        <taxon>Caldithrix</taxon>
    </lineage>
</organism>
<name>A0A1J1CD35_CALAY</name>
<dbReference type="AlphaFoldDB" id="A0A1J1CD35"/>